<evidence type="ECO:0000256" key="1">
    <source>
        <dbReference type="SAM" id="Phobius"/>
    </source>
</evidence>
<keyword evidence="1" id="KW-0812">Transmembrane</keyword>
<feature type="transmembrane region" description="Helical" evidence="1">
    <location>
        <begin position="47"/>
        <end position="67"/>
    </location>
</feature>
<keyword evidence="1" id="KW-0472">Membrane</keyword>
<name>A0AAX1MLY0_ACIJU</name>
<protein>
    <submittedName>
        <fullName evidence="2">Uncharacterized protein</fullName>
    </submittedName>
</protein>
<accession>A0AAX1MLY0</accession>
<dbReference type="EMBL" id="CP059559">
    <property type="protein sequence ID" value="QUY38270.1"/>
    <property type="molecule type" value="Genomic_DNA"/>
</dbReference>
<dbReference type="Proteomes" id="UP000679388">
    <property type="component" value="Plasmid pNDM-YR7"/>
</dbReference>
<keyword evidence="1" id="KW-1133">Transmembrane helix</keyword>
<evidence type="ECO:0000313" key="3">
    <source>
        <dbReference type="Proteomes" id="UP000679388"/>
    </source>
</evidence>
<evidence type="ECO:0000313" key="2">
    <source>
        <dbReference type="EMBL" id="QUY38270.1"/>
    </source>
</evidence>
<dbReference type="GeneID" id="70093994"/>
<organism evidence="2 3">
    <name type="scientific">Acinetobacter junii</name>
    <dbReference type="NCBI Taxonomy" id="40215"/>
    <lineage>
        <taxon>Bacteria</taxon>
        <taxon>Pseudomonadati</taxon>
        <taxon>Pseudomonadota</taxon>
        <taxon>Gammaproteobacteria</taxon>
        <taxon>Moraxellales</taxon>
        <taxon>Moraxellaceae</taxon>
        <taxon>Acinetobacter</taxon>
    </lineage>
</organism>
<keyword evidence="2" id="KW-0614">Plasmid</keyword>
<dbReference type="AlphaFoldDB" id="A0AAX1MLY0"/>
<reference evidence="2" key="1">
    <citation type="submission" date="2020-07" db="EMBL/GenBank/DDBJ databases">
        <title>Acinetobacter junii strain YR7 chromosome and plasmid pNDM-YR7.</title>
        <authorList>
            <person name="Tang B."/>
        </authorList>
    </citation>
    <scope>NUCLEOTIDE SEQUENCE</scope>
    <source>
        <strain evidence="2">YR7</strain>
        <plasmid evidence="2">pNDM-YR7</plasmid>
    </source>
</reference>
<sequence length="75" mass="8641">MSIKFIFVWVKILGLALISMLAGYKIGGFILSLFITDFEAYEQYKNFISLSQFSLSLLFGLGIVYIYKDELKDKK</sequence>
<dbReference type="RefSeq" id="WP_180001600.1">
    <property type="nucleotide sequence ID" value="NZ_CP059559.1"/>
</dbReference>
<proteinExistence type="predicted"/>
<gene>
    <name evidence="2" type="ORF">H2677_15730</name>
</gene>
<feature type="transmembrane region" description="Helical" evidence="1">
    <location>
        <begin position="12"/>
        <end position="35"/>
    </location>
</feature>
<geneLocation type="plasmid" evidence="2 3">
    <name>pNDM-YR7</name>
</geneLocation>